<dbReference type="AlphaFoldDB" id="A0AAD7BJA9"/>
<dbReference type="InterPro" id="IPR011989">
    <property type="entry name" value="ARM-like"/>
</dbReference>
<comment type="caution">
    <text evidence="1">The sequence shown here is derived from an EMBL/GenBank/DDBJ whole genome shotgun (WGS) entry which is preliminary data.</text>
</comment>
<evidence type="ECO:0000313" key="1">
    <source>
        <dbReference type="EMBL" id="KAJ7622373.1"/>
    </source>
</evidence>
<keyword evidence="2" id="KW-1185">Reference proteome</keyword>
<proteinExistence type="predicted"/>
<name>A0AAD7BJA9_9AGAR</name>
<dbReference type="Gene3D" id="1.25.10.10">
    <property type="entry name" value="Leucine-rich Repeat Variant"/>
    <property type="match status" value="1"/>
</dbReference>
<reference evidence="1" key="1">
    <citation type="submission" date="2023-03" db="EMBL/GenBank/DDBJ databases">
        <title>Massive genome expansion in bonnet fungi (Mycena s.s.) driven by repeated elements and novel gene families across ecological guilds.</title>
        <authorList>
            <consortium name="Lawrence Berkeley National Laboratory"/>
            <person name="Harder C.B."/>
            <person name="Miyauchi S."/>
            <person name="Viragh M."/>
            <person name="Kuo A."/>
            <person name="Thoen E."/>
            <person name="Andreopoulos B."/>
            <person name="Lu D."/>
            <person name="Skrede I."/>
            <person name="Drula E."/>
            <person name="Henrissat B."/>
            <person name="Morin E."/>
            <person name="Kohler A."/>
            <person name="Barry K."/>
            <person name="LaButti K."/>
            <person name="Morin E."/>
            <person name="Salamov A."/>
            <person name="Lipzen A."/>
            <person name="Mereny Z."/>
            <person name="Hegedus B."/>
            <person name="Baldrian P."/>
            <person name="Stursova M."/>
            <person name="Weitz H."/>
            <person name="Taylor A."/>
            <person name="Grigoriev I.V."/>
            <person name="Nagy L.G."/>
            <person name="Martin F."/>
            <person name="Kauserud H."/>
        </authorList>
    </citation>
    <scope>NUCLEOTIDE SEQUENCE</scope>
    <source>
        <strain evidence="1">9284</strain>
    </source>
</reference>
<sequence>MEHLARSASRHEESARQILCSLATTPIPHLLIHKDLQMATFSLIAALLDRRFSPSLPPTGLLPDAKENARSEMESDRETVVTPVLGAISEHSDGVGIILALFASNIPQVRRWACAFVSKASLQLHHHFRKVFGEAVIQAVCNLAGDPQEIIAVHPIRTLEQIVQADYLCSYDIVATALFDRMWHCGNTRVISEACCLVSSLVTRGFTVDYILDEAGIGKLVKLIGSQIDSTIVLSILSALSEHPAGAAAIMKTDWPGRIPHLLPGETEAAPSTSQPGCRLIDNLLTHEPTRAGHLWAVAVTEMLIILWEEDINRDLPEILAEDRGYRAMSALRRIARHKHGAQALVAERMSARIPMFLHSKRGYLKSDTFSLIKILAGHGLWFSILGKATLEKLDFLIRDVLSAGLNSSASELSNRRTTYTSDAIDALTDIVQHPSGALAVMASTLPESCVPFLLQHSDRDLRHKAYAFISSLKKPEF</sequence>
<dbReference type="SUPFAM" id="SSF48371">
    <property type="entry name" value="ARM repeat"/>
    <property type="match status" value="1"/>
</dbReference>
<protein>
    <submittedName>
        <fullName evidence="1">Uncharacterized protein</fullName>
    </submittedName>
</protein>
<gene>
    <name evidence="1" type="ORF">FB45DRAFT_927616</name>
</gene>
<accession>A0AAD7BJA9</accession>
<dbReference type="EMBL" id="JARKIF010000015">
    <property type="protein sequence ID" value="KAJ7622373.1"/>
    <property type="molecule type" value="Genomic_DNA"/>
</dbReference>
<dbReference type="Proteomes" id="UP001221142">
    <property type="component" value="Unassembled WGS sequence"/>
</dbReference>
<dbReference type="InterPro" id="IPR016024">
    <property type="entry name" value="ARM-type_fold"/>
</dbReference>
<organism evidence="1 2">
    <name type="scientific">Roridomyces roridus</name>
    <dbReference type="NCBI Taxonomy" id="1738132"/>
    <lineage>
        <taxon>Eukaryota</taxon>
        <taxon>Fungi</taxon>
        <taxon>Dikarya</taxon>
        <taxon>Basidiomycota</taxon>
        <taxon>Agaricomycotina</taxon>
        <taxon>Agaricomycetes</taxon>
        <taxon>Agaricomycetidae</taxon>
        <taxon>Agaricales</taxon>
        <taxon>Marasmiineae</taxon>
        <taxon>Mycenaceae</taxon>
        <taxon>Roridomyces</taxon>
    </lineage>
</organism>
<evidence type="ECO:0000313" key="2">
    <source>
        <dbReference type="Proteomes" id="UP001221142"/>
    </source>
</evidence>